<protein>
    <recommendedName>
        <fullName evidence="15">Calcium uniporter protein</fullName>
    </recommendedName>
</protein>
<organism evidence="17 18">
    <name type="scientific">Diploscapter pachys</name>
    <dbReference type="NCBI Taxonomy" id="2018661"/>
    <lineage>
        <taxon>Eukaryota</taxon>
        <taxon>Metazoa</taxon>
        <taxon>Ecdysozoa</taxon>
        <taxon>Nematoda</taxon>
        <taxon>Chromadorea</taxon>
        <taxon>Rhabditida</taxon>
        <taxon>Rhabditina</taxon>
        <taxon>Rhabditomorpha</taxon>
        <taxon>Rhabditoidea</taxon>
        <taxon>Rhabditidae</taxon>
        <taxon>Diploscapter</taxon>
    </lineage>
</organism>
<comment type="domain">
    <text evidence="15">The selectivity filter, in which calcium ions are arranged in single file, is composed of two acidic rings separated by one helical turn along the central axis of the channel pore.</text>
</comment>
<evidence type="ECO:0000256" key="6">
    <source>
        <dbReference type="ARBA" id="ARBA00022692"/>
    </source>
</evidence>
<keyword evidence="18" id="KW-1185">Reference proteome</keyword>
<evidence type="ECO:0000256" key="15">
    <source>
        <dbReference type="RuleBase" id="RU367035"/>
    </source>
</evidence>
<evidence type="ECO:0000256" key="2">
    <source>
        <dbReference type="ARBA" id="ARBA00005653"/>
    </source>
</evidence>
<dbReference type="Pfam" id="PF04678">
    <property type="entry name" value="MCU"/>
    <property type="match status" value="1"/>
</dbReference>
<evidence type="ECO:0000256" key="7">
    <source>
        <dbReference type="ARBA" id="ARBA00022792"/>
    </source>
</evidence>
<dbReference type="GO" id="GO:0005262">
    <property type="term" value="F:calcium channel activity"/>
    <property type="evidence" value="ECO:0007669"/>
    <property type="project" value="UniProtKB-UniRule"/>
</dbReference>
<gene>
    <name evidence="17" type="ORF">WR25_22432</name>
</gene>
<comment type="subcellular location">
    <subcellularLocation>
        <location evidence="1 15">Mitochondrion inner membrane</location>
        <topology evidence="1 15">Multi-pass membrane protein</topology>
    </subcellularLocation>
</comment>
<evidence type="ECO:0000256" key="12">
    <source>
        <dbReference type="ARBA" id="ARBA00023136"/>
    </source>
</evidence>
<keyword evidence="6" id="KW-0812">Transmembrane</keyword>
<keyword evidence="5 15" id="KW-0107">Calcium channel</keyword>
<comment type="caution">
    <text evidence="17">The sequence shown here is derived from an EMBL/GenBank/DDBJ whole genome shotgun (WGS) entry which is preliminary data.</text>
</comment>
<evidence type="ECO:0000256" key="8">
    <source>
        <dbReference type="ARBA" id="ARBA00022837"/>
    </source>
</evidence>
<dbReference type="EMBL" id="LIAE01006431">
    <property type="protein sequence ID" value="PAV89778.1"/>
    <property type="molecule type" value="Genomic_DNA"/>
</dbReference>
<keyword evidence="4 15" id="KW-0109">Calcium transport</keyword>
<feature type="domain" description="Calcium uniporter protein C-terminal" evidence="16">
    <location>
        <begin position="100"/>
        <end position="306"/>
    </location>
</feature>
<evidence type="ECO:0000256" key="13">
    <source>
        <dbReference type="ARBA" id="ARBA00023303"/>
    </source>
</evidence>
<name>A0A2A2LUG3_9BILA</name>
<dbReference type="AlphaFoldDB" id="A0A2A2LUG3"/>
<dbReference type="OrthoDB" id="278338at2759"/>
<evidence type="ECO:0000256" key="14">
    <source>
        <dbReference type="ARBA" id="ARBA00036634"/>
    </source>
</evidence>
<comment type="similarity">
    <text evidence="2 15">Belongs to the MCU (TC 1.A.77) family.</text>
</comment>
<keyword evidence="11 15" id="KW-0496">Mitochondrion</keyword>
<dbReference type="Proteomes" id="UP000218231">
    <property type="component" value="Unassembled WGS sequence"/>
</dbReference>
<keyword evidence="3 15" id="KW-0813">Transport</keyword>
<comment type="function">
    <text evidence="15">Mitochondrial inner membrane calcium uniporter that mediates calcium uptake into mitochondria. Mitochondrial calcium homeostasis plays key roles in cellular physiology and regulates cell bioenergetics, cytoplasmic calcium signals and activation of cell death pathways.</text>
</comment>
<evidence type="ECO:0000256" key="5">
    <source>
        <dbReference type="ARBA" id="ARBA00022673"/>
    </source>
</evidence>
<evidence type="ECO:0000313" key="17">
    <source>
        <dbReference type="EMBL" id="PAV89778.1"/>
    </source>
</evidence>
<comment type="catalytic activity">
    <reaction evidence="14">
        <text>Ca(2+)(in) = Ca(2+)(out)</text>
        <dbReference type="Rhea" id="RHEA:29671"/>
        <dbReference type="ChEBI" id="CHEBI:29108"/>
    </reaction>
</comment>
<keyword evidence="13 15" id="KW-0407">Ion channel</keyword>
<sequence>MRHRALILLKSALFEVNSASGCRKIPLKFDLKYGGFQKAFCSNSPSSSSFPDAHGTLKIEFERGLPVVTVPLPSRQESCQFSMRPLSDSVGSLCEALKSEDKGLDVVSIYAKCGTRISNSTPIEHLLQFGDFQLRLNDKYFQVDVPKGRLLTDVTSEQMRQLDDLKATVASLHAGLCVDEYKLSRERNLLVQLEKAEDELRPLHEEKLQIEHECELFAERIMWGGFVTMCVQTGIFGRLTFWDYSWDIIEPITYFATYSTVIATLGYYLYTKQNFEYPAARERVFTKDFYKRAKKRGFDVERYNSLVKEVESLRRQLARIRDPLFQHLPVSYLSKLDKNP</sequence>
<evidence type="ECO:0000259" key="16">
    <source>
        <dbReference type="Pfam" id="PF04678"/>
    </source>
</evidence>
<proteinExistence type="inferred from homology"/>
<reference evidence="17 18" key="1">
    <citation type="journal article" date="2017" name="Curr. Biol.">
        <title>Genome architecture and evolution of a unichromosomal asexual nematode.</title>
        <authorList>
            <person name="Fradin H."/>
            <person name="Zegar C."/>
            <person name="Gutwein M."/>
            <person name="Lucas J."/>
            <person name="Kovtun M."/>
            <person name="Corcoran D."/>
            <person name="Baugh L.R."/>
            <person name="Kiontke K."/>
            <person name="Gunsalus K."/>
            <person name="Fitch D.H."/>
            <person name="Piano F."/>
        </authorList>
    </citation>
    <scope>NUCLEOTIDE SEQUENCE [LARGE SCALE GENOMIC DNA]</scope>
    <source>
        <strain evidence="17">PF1309</strain>
    </source>
</reference>
<keyword evidence="7 15" id="KW-0999">Mitochondrion inner membrane</keyword>
<keyword evidence="12" id="KW-0472">Membrane</keyword>
<dbReference type="GO" id="GO:0036444">
    <property type="term" value="P:calcium import into the mitochondrion"/>
    <property type="evidence" value="ECO:0007669"/>
    <property type="project" value="UniProtKB-ARBA"/>
</dbReference>
<keyword evidence="9" id="KW-1133">Transmembrane helix</keyword>
<dbReference type="InterPro" id="IPR006769">
    <property type="entry name" value="MCU_C"/>
</dbReference>
<evidence type="ECO:0000256" key="10">
    <source>
        <dbReference type="ARBA" id="ARBA00023065"/>
    </source>
</evidence>
<dbReference type="STRING" id="2018661.A0A2A2LUG3"/>
<dbReference type="InterPro" id="IPR039055">
    <property type="entry name" value="MCU_fam"/>
</dbReference>
<evidence type="ECO:0000256" key="4">
    <source>
        <dbReference type="ARBA" id="ARBA00022568"/>
    </source>
</evidence>
<keyword evidence="8 15" id="KW-0106">Calcium</keyword>
<evidence type="ECO:0000256" key="1">
    <source>
        <dbReference type="ARBA" id="ARBA00004448"/>
    </source>
</evidence>
<keyword evidence="10 15" id="KW-0406">Ion transport</keyword>
<dbReference type="GO" id="GO:0051560">
    <property type="term" value="P:mitochondrial calcium ion homeostasis"/>
    <property type="evidence" value="ECO:0007669"/>
    <property type="project" value="UniProtKB-UniRule"/>
</dbReference>
<dbReference type="PANTHER" id="PTHR13462:SF10">
    <property type="entry name" value="CALCIUM UNIPORTER PROTEIN, MITOCHONDRIAL"/>
    <property type="match status" value="1"/>
</dbReference>
<accession>A0A2A2LUG3</accession>
<evidence type="ECO:0000256" key="11">
    <source>
        <dbReference type="ARBA" id="ARBA00023128"/>
    </source>
</evidence>
<evidence type="ECO:0000313" key="18">
    <source>
        <dbReference type="Proteomes" id="UP000218231"/>
    </source>
</evidence>
<dbReference type="PANTHER" id="PTHR13462">
    <property type="entry name" value="CALCIUM UNIPORTER PROTEIN, MITOCHONDRIAL"/>
    <property type="match status" value="1"/>
</dbReference>
<evidence type="ECO:0000256" key="9">
    <source>
        <dbReference type="ARBA" id="ARBA00022989"/>
    </source>
</evidence>
<evidence type="ECO:0000256" key="3">
    <source>
        <dbReference type="ARBA" id="ARBA00022448"/>
    </source>
</evidence>
<dbReference type="GO" id="GO:1990246">
    <property type="term" value="C:uniplex complex"/>
    <property type="evidence" value="ECO:0007669"/>
    <property type="project" value="TreeGrafter"/>
</dbReference>
<dbReference type="GO" id="GO:0015292">
    <property type="term" value="F:uniporter activity"/>
    <property type="evidence" value="ECO:0007669"/>
    <property type="project" value="UniProtKB-UniRule"/>
</dbReference>